<name>A0A212LWX4_9FIRM</name>
<accession>A0A212LWX4</accession>
<sequence>MCRRRLPAVTCQHEYSYSHYNYFQPKDWAVGGIDTAAQADWFRSAFLLLSVGMFYAMQCSWKLEHYCVLEGLFLEGGISNERFRRQSCNYYRSRQRDWQSDSTAVCRRGCKCCCR</sequence>
<protein>
    <submittedName>
        <fullName evidence="1">Uncharacterized protein</fullName>
    </submittedName>
</protein>
<proteinExistence type="predicted"/>
<gene>
    <name evidence="1" type="ORF">KL86SPO_40580</name>
</gene>
<dbReference type="AlphaFoldDB" id="A0A212LWX4"/>
<dbReference type="EMBL" id="FMJE01000004">
    <property type="protein sequence ID" value="SCM82095.1"/>
    <property type="molecule type" value="Genomic_DNA"/>
</dbReference>
<organism evidence="1">
    <name type="scientific">uncultured Sporomusa sp</name>
    <dbReference type="NCBI Taxonomy" id="307249"/>
    <lineage>
        <taxon>Bacteria</taxon>
        <taxon>Bacillati</taxon>
        <taxon>Bacillota</taxon>
        <taxon>Negativicutes</taxon>
        <taxon>Selenomonadales</taxon>
        <taxon>Sporomusaceae</taxon>
        <taxon>Sporomusa</taxon>
        <taxon>environmental samples</taxon>
    </lineage>
</organism>
<reference evidence="1" key="1">
    <citation type="submission" date="2016-08" db="EMBL/GenBank/DDBJ databases">
        <authorList>
            <person name="Seilhamer J.J."/>
        </authorList>
    </citation>
    <scope>NUCLEOTIDE SEQUENCE</scope>
    <source>
        <strain evidence="1">86</strain>
    </source>
</reference>
<evidence type="ECO:0000313" key="1">
    <source>
        <dbReference type="EMBL" id="SCM82095.1"/>
    </source>
</evidence>